<dbReference type="EMBL" id="SMAF01000003">
    <property type="protein sequence ID" value="TCT00318.1"/>
    <property type="molecule type" value="Genomic_DNA"/>
</dbReference>
<dbReference type="GO" id="GO:0043107">
    <property type="term" value="P:type IV pilus-dependent motility"/>
    <property type="evidence" value="ECO:0007669"/>
    <property type="project" value="TreeGrafter"/>
</dbReference>
<name>A0A4S3KXT4_9GAMM</name>
<evidence type="ECO:0000256" key="1">
    <source>
        <dbReference type="SAM" id="Coils"/>
    </source>
</evidence>
<keyword evidence="3" id="KW-0472">Membrane</keyword>
<accession>A0A4S3KXT4</accession>
<comment type="caution">
    <text evidence="4">The sequence shown here is derived from an EMBL/GenBank/DDBJ whole genome shotgun (WGS) entry which is preliminary data.</text>
</comment>
<proteinExistence type="predicted"/>
<keyword evidence="5" id="KW-1185">Reference proteome</keyword>
<dbReference type="PANTHER" id="PTHR40278">
    <property type="entry name" value="DNA UTILIZATION PROTEIN HOFN"/>
    <property type="match status" value="1"/>
</dbReference>
<sequence length="202" mass="23112">MAANINLLPWRAKRRKQREREFYTLLGFAAILGVLLVLAGIFFYNARIDHQKARNTYLTRQIEALNEQIKEIEQLEERRRQLIARKEVIEKLQADRTRMVHLFDELVRTIPEGVRLTAIKQAGPQLTLEGLAESHSRVSMYMRSLEDSDWLTSPDLNIIDAKGEDQRSRFAFTLRVQMTTPGASEKKEEADTFASAGPGGSP</sequence>
<dbReference type="AlphaFoldDB" id="A0A4S3KXT4"/>
<organism evidence="4 5">
    <name type="scientific">Pseudofulvimonas gallinarii</name>
    <dbReference type="NCBI Taxonomy" id="634155"/>
    <lineage>
        <taxon>Bacteria</taxon>
        <taxon>Pseudomonadati</taxon>
        <taxon>Pseudomonadota</taxon>
        <taxon>Gammaproteobacteria</taxon>
        <taxon>Lysobacterales</taxon>
        <taxon>Rhodanobacteraceae</taxon>
        <taxon>Pseudofulvimonas</taxon>
    </lineage>
</organism>
<keyword evidence="3" id="KW-0812">Transmembrane</keyword>
<dbReference type="OrthoDB" id="5296173at2"/>
<evidence type="ECO:0000313" key="4">
    <source>
        <dbReference type="EMBL" id="TCT00318.1"/>
    </source>
</evidence>
<dbReference type="GO" id="GO:0043683">
    <property type="term" value="P:type IV pilus assembly"/>
    <property type="evidence" value="ECO:0007669"/>
    <property type="project" value="TreeGrafter"/>
</dbReference>
<feature type="region of interest" description="Disordered" evidence="2">
    <location>
        <begin position="179"/>
        <end position="202"/>
    </location>
</feature>
<gene>
    <name evidence="4" type="ORF">EDC25_10386</name>
</gene>
<dbReference type="PANTHER" id="PTHR40278:SF2">
    <property type="entry name" value="TYPE IV PILUS INNER MEMBRANE COMPONENT PILN"/>
    <property type="match status" value="1"/>
</dbReference>
<feature type="coiled-coil region" evidence="1">
    <location>
        <begin position="48"/>
        <end position="92"/>
    </location>
</feature>
<evidence type="ECO:0000313" key="5">
    <source>
        <dbReference type="Proteomes" id="UP000294599"/>
    </source>
</evidence>
<feature type="transmembrane region" description="Helical" evidence="3">
    <location>
        <begin position="21"/>
        <end position="44"/>
    </location>
</feature>
<dbReference type="RefSeq" id="WP_123522685.1">
    <property type="nucleotide sequence ID" value="NZ_JBHLWF010000007.1"/>
</dbReference>
<evidence type="ECO:0000256" key="2">
    <source>
        <dbReference type="SAM" id="MobiDB-lite"/>
    </source>
</evidence>
<dbReference type="InterPro" id="IPR052534">
    <property type="entry name" value="Extracell_DNA_Util/SecSys_Comp"/>
</dbReference>
<dbReference type="InterPro" id="IPR007813">
    <property type="entry name" value="PilN"/>
</dbReference>
<dbReference type="Pfam" id="PF05137">
    <property type="entry name" value="PilN"/>
    <property type="match status" value="1"/>
</dbReference>
<evidence type="ECO:0000256" key="3">
    <source>
        <dbReference type="SAM" id="Phobius"/>
    </source>
</evidence>
<reference evidence="4 5" key="1">
    <citation type="submission" date="2019-03" db="EMBL/GenBank/DDBJ databases">
        <title>Genomic Encyclopedia of Type Strains, Phase IV (KMG-IV): sequencing the most valuable type-strain genomes for metagenomic binning, comparative biology and taxonomic classification.</title>
        <authorList>
            <person name="Goeker M."/>
        </authorList>
    </citation>
    <scope>NUCLEOTIDE SEQUENCE [LARGE SCALE GENOMIC DNA]</scope>
    <source>
        <strain evidence="4 5">DSM 21944</strain>
    </source>
</reference>
<protein>
    <submittedName>
        <fullName evidence="4">Type IV pilus assembly protein PilN</fullName>
    </submittedName>
</protein>
<keyword evidence="3" id="KW-1133">Transmembrane helix</keyword>
<keyword evidence="1" id="KW-0175">Coiled coil</keyword>
<dbReference type="Proteomes" id="UP000294599">
    <property type="component" value="Unassembled WGS sequence"/>
</dbReference>